<proteinExistence type="predicted"/>
<sequence>MRDVTARRDNYRNDRGPTRNYNGSRSTENFYEPNGGRSYSNNYGCHNGDCHCRYGNGNRSRSIYNNNANEGRNYEGYNMNRNGNWNNGNGYRAPVRNNDDYNSQGYTQRYNSGNNGRQYNNARSN</sequence>
<evidence type="ECO:0000313" key="1">
    <source>
        <dbReference type="EMBL" id="KAJ8672108.1"/>
    </source>
</evidence>
<organism evidence="1 2">
    <name type="scientific">Eretmocerus hayati</name>
    <dbReference type="NCBI Taxonomy" id="131215"/>
    <lineage>
        <taxon>Eukaryota</taxon>
        <taxon>Metazoa</taxon>
        <taxon>Ecdysozoa</taxon>
        <taxon>Arthropoda</taxon>
        <taxon>Hexapoda</taxon>
        <taxon>Insecta</taxon>
        <taxon>Pterygota</taxon>
        <taxon>Neoptera</taxon>
        <taxon>Endopterygota</taxon>
        <taxon>Hymenoptera</taxon>
        <taxon>Apocrita</taxon>
        <taxon>Proctotrupomorpha</taxon>
        <taxon>Chalcidoidea</taxon>
        <taxon>Aphelinidae</taxon>
        <taxon>Aphelininae</taxon>
        <taxon>Eretmocerus</taxon>
    </lineage>
</organism>
<comment type="caution">
    <text evidence="1">The sequence shown here is derived from an EMBL/GenBank/DDBJ whole genome shotgun (WGS) entry which is preliminary data.</text>
</comment>
<name>A0ACC2NMR4_9HYME</name>
<keyword evidence="2" id="KW-1185">Reference proteome</keyword>
<gene>
    <name evidence="1" type="ORF">QAD02_003367</name>
</gene>
<dbReference type="EMBL" id="CM056743">
    <property type="protein sequence ID" value="KAJ8672108.1"/>
    <property type="molecule type" value="Genomic_DNA"/>
</dbReference>
<dbReference type="Proteomes" id="UP001239111">
    <property type="component" value="Chromosome 3"/>
</dbReference>
<accession>A0ACC2NMR4</accession>
<protein>
    <submittedName>
        <fullName evidence="1">Uncharacterized protein</fullName>
    </submittedName>
</protein>
<reference evidence="1" key="1">
    <citation type="submission" date="2023-04" db="EMBL/GenBank/DDBJ databases">
        <title>A chromosome-level genome assembly of the parasitoid wasp Eretmocerus hayati.</title>
        <authorList>
            <person name="Zhong Y."/>
            <person name="Liu S."/>
            <person name="Liu Y."/>
        </authorList>
    </citation>
    <scope>NUCLEOTIDE SEQUENCE</scope>
    <source>
        <strain evidence="1">ZJU_SS_LIU_2023</strain>
    </source>
</reference>
<evidence type="ECO:0000313" key="2">
    <source>
        <dbReference type="Proteomes" id="UP001239111"/>
    </source>
</evidence>